<evidence type="ECO:0000256" key="1">
    <source>
        <dbReference type="ARBA" id="ARBA00023268"/>
    </source>
</evidence>
<dbReference type="SUPFAM" id="SSF56672">
    <property type="entry name" value="DNA/RNA polymerases"/>
    <property type="match status" value="1"/>
</dbReference>
<dbReference type="EMBL" id="SMMG02000002">
    <property type="protein sequence ID" value="KAA3484912.1"/>
    <property type="molecule type" value="Genomic_DNA"/>
</dbReference>
<evidence type="ECO:0000313" key="3">
    <source>
        <dbReference type="EMBL" id="KAA3484912.1"/>
    </source>
</evidence>
<proteinExistence type="predicted"/>
<keyword evidence="1" id="KW-0511">Multifunctional enzyme</keyword>
<dbReference type="InterPro" id="IPR043502">
    <property type="entry name" value="DNA/RNA_pol_sf"/>
</dbReference>
<accession>A0A5B6WVJ5</accession>
<evidence type="ECO:0000313" key="4">
    <source>
        <dbReference type="Proteomes" id="UP000325315"/>
    </source>
</evidence>
<reference evidence="4" key="1">
    <citation type="journal article" date="2019" name="Plant Biotechnol. J.">
        <title>Genome sequencing of the Australian wild diploid species Gossypium australe highlights disease resistance and delayed gland morphogenesis.</title>
        <authorList>
            <person name="Cai Y."/>
            <person name="Cai X."/>
            <person name="Wang Q."/>
            <person name="Wang P."/>
            <person name="Zhang Y."/>
            <person name="Cai C."/>
            <person name="Xu Y."/>
            <person name="Wang K."/>
            <person name="Zhou Z."/>
            <person name="Wang C."/>
            <person name="Geng S."/>
            <person name="Li B."/>
            <person name="Dong Q."/>
            <person name="Hou Y."/>
            <person name="Wang H."/>
            <person name="Ai P."/>
            <person name="Liu Z."/>
            <person name="Yi F."/>
            <person name="Sun M."/>
            <person name="An G."/>
            <person name="Cheng J."/>
            <person name="Zhang Y."/>
            <person name="Shi Q."/>
            <person name="Xie Y."/>
            <person name="Shi X."/>
            <person name="Chang Y."/>
            <person name="Huang F."/>
            <person name="Chen Y."/>
            <person name="Hong S."/>
            <person name="Mi L."/>
            <person name="Sun Q."/>
            <person name="Zhang L."/>
            <person name="Zhou B."/>
            <person name="Peng R."/>
            <person name="Zhang X."/>
            <person name="Liu F."/>
        </authorList>
    </citation>
    <scope>NUCLEOTIDE SEQUENCE [LARGE SCALE GENOMIC DNA]</scope>
    <source>
        <strain evidence="4">cv. PA1801</strain>
    </source>
</reference>
<gene>
    <name evidence="3" type="ORF">EPI10_006966</name>
</gene>
<dbReference type="PANTHER" id="PTHR37984">
    <property type="entry name" value="PROTEIN CBG26694"/>
    <property type="match status" value="1"/>
</dbReference>
<dbReference type="Pfam" id="PF17919">
    <property type="entry name" value="RT_RNaseH_2"/>
    <property type="match status" value="1"/>
</dbReference>
<protein>
    <submittedName>
        <fullName evidence="3">Retrovirus-related Pol polyprotein from transposon 17.6</fullName>
    </submittedName>
</protein>
<comment type="caution">
    <text evidence="3">The sequence shown here is derived from an EMBL/GenBank/DDBJ whole genome shotgun (WGS) entry which is preliminary data.</text>
</comment>
<feature type="domain" description="Reverse transcriptase/retrotransposon-derived protein RNase H-like" evidence="2">
    <location>
        <begin position="17"/>
        <end position="102"/>
    </location>
</feature>
<dbReference type="Gene3D" id="3.30.70.270">
    <property type="match status" value="1"/>
</dbReference>
<sequence>MIAKPLTDLLKNIKWSWNQQTEEAFQYLKMALITTLVLVIPDFNSEFCVDIDACNQGVVAVLQQSKALRARHQALSIYEKEMMAVLLAIKKWHSYLLGSRFNFRTDHQSLRFLSK</sequence>
<dbReference type="AlphaFoldDB" id="A0A5B6WVJ5"/>
<dbReference type="InterPro" id="IPR050951">
    <property type="entry name" value="Retrovirus_Pol_polyprotein"/>
</dbReference>
<dbReference type="InterPro" id="IPR041577">
    <property type="entry name" value="RT_RNaseH_2"/>
</dbReference>
<dbReference type="Proteomes" id="UP000325315">
    <property type="component" value="Unassembled WGS sequence"/>
</dbReference>
<name>A0A5B6WVJ5_9ROSI</name>
<keyword evidence="4" id="KW-1185">Reference proteome</keyword>
<dbReference type="InterPro" id="IPR043128">
    <property type="entry name" value="Rev_trsase/Diguanyl_cyclase"/>
</dbReference>
<organism evidence="3 4">
    <name type="scientific">Gossypium australe</name>
    <dbReference type="NCBI Taxonomy" id="47621"/>
    <lineage>
        <taxon>Eukaryota</taxon>
        <taxon>Viridiplantae</taxon>
        <taxon>Streptophyta</taxon>
        <taxon>Embryophyta</taxon>
        <taxon>Tracheophyta</taxon>
        <taxon>Spermatophyta</taxon>
        <taxon>Magnoliopsida</taxon>
        <taxon>eudicotyledons</taxon>
        <taxon>Gunneridae</taxon>
        <taxon>Pentapetalae</taxon>
        <taxon>rosids</taxon>
        <taxon>malvids</taxon>
        <taxon>Malvales</taxon>
        <taxon>Malvaceae</taxon>
        <taxon>Malvoideae</taxon>
        <taxon>Gossypium</taxon>
    </lineage>
</organism>
<dbReference type="PANTHER" id="PTHR37984:SF5">
    <property type="entry name" value="PROTEIN NYNRIN-LIKE"/>
    <property type="match status" value="1"/>
</dbReference>
<evidence type="ECO:0000259" key="2">
    <source>
        <dbReference type="Pfam" id="PF17919"/>
    </source>
</evidence>
<dbReference type="OrthoDB" id="1002013at2759"/>
<dbReference type="GO" id="GO:0003824">
    <property type="term" value="F:catalytic activity"/>
    <property type="evidence" value="ECO:0007669"/>
    <property type="project" value="UniProtKB-KW"/>
</dbReference>